<protein>
    <submittedName>
        <fullName evidence="2">Uncharacterized protein</fullName>
    </submittedName>
</protein>
<feature type="compositionally biased region" description="Basic and acidic residues" evidence="1">
    <location>
        <begin position="12"/>
        <end position="21"/>
    </location>
</feature>
<feature type="region of interest" description="Disordered" evidence="1">
    <location>
        <begin position="12"/>
        <end position="41"/>
    </location>
</feature>
<sequence length="209" mass="23306">RADLLQTLEEKHKQNHVDIKSNKPAQNQTKKPKSSSITCTSTQQTSVLLSTTLVDVLGSDGTDDESTLLEIATGVNTELKKYQFPLRKWKTNCPAVLRKLGFDNDSKDTTPARNMQTILTRVRHSEAVPSIANSEGCTTSQRSSSVVTNRRVSAIAQRRPWNIMILIIVTENTDVFSKKDAMNLPPPPVPMSYIELINVQNPESEHGMY</sequence>
<dbReference type="Proteomes" id="UP000648187">
    <property type="component" value="Unassembled WGS sequence"/>
</dbReference>
<proteinExistence type="predicted"/>
<organism evidence="2 3">
    <name type="scientific">Spodoptera exigua</name>
    <name type="common">Beet armyworm</name>
    <name type="synonym">Noctua fulgens</name>
    <dbReference type="NCBI Taxonomy" id="7107"/>
    <lineage>
        <taxon>Eukaryota</taxon>
        <taxon>Metazoa</taxon>
        <taxon>Ecdysozoa</taxon>
        <taxon>Arthropoda</taxon>
        <taxon>Hexapoda</taxon>
        <taxon>Insecta</taxon>
        <taxon>Pterygota</taxon>
        <taxon>Neoptera</taxon>
        <taxon>Endopterygota</taxon>
        <taxon>Lepidoptera</taxon>
        <taxon>Glossata</taxon>
        <taxon>Ditrysia</taxon>
        <taxon>Noctuoidea</taxon>
        <taxon>Noctuidae</taxon>
        <taxon>Amphipyrinae</taxon>
        <taxon>Spodoptera</taxon>
    </lineage>
</organism>
<feature type="non-terminal residue" evidence="2">
    <location>
        <position position="209"/>
    </location>
</feature>
<accession>A0A835KZN7</accession>
<name>A0A835KZN7_SPOEX</name>
<gene>
    <name evidence="2" type="ORF">HW555_012403</name>
</gene>
<dbReference type="AlphaFoldDB" id="A0A835KZN7"/>
<evidence type="ECO:0000256" key="1">
    <source>
        <dbReference type="SAM" id="MobiDB-lite"/>
    </source>
</evidence>
<keyword evidence="3" id="KW-1185">Reference proteome</keyword>
<evidence type="ECO:0000313" key="3">
    <source>
        <dbReference type="Proteomes" id="UP000648187"/>
    </source>
</evidence>
<comment type="caution">
    <text evidence="2">The sequence shown here is derived from an EMBL/GenBank/DDBJ whole genome shotgun (WGS) entry which is preliminary data.</text>
</comment>
<evidence type="ECO:0000313" key="2">
    <source>
        <dbReference type="EMBL" id="KAF9407649.1"/>
    </source>
</evidence>
<dbReference type="EMBL" id="JACKWZ010000449">
    <property type="protein sequence ID" value="KAF9407649.1"/>
    <property type="molecule type" value="Genomic_DNA"/>
</dbReference>
<reference evidence="2" key="1">
    <citation type="submission" date="2020-08" db="EMBL/GenBank/DDBJ databases">
        <title>Spodoptera exigua strain:BAW_Kor-Di-RS1 Genome sequencing and assembly.</title>
        <authorList>
            <person name="Kim J."/>
            <person name="Nam H.Y."/>
            <person name="Kwon M."/>
            <person name="Choi J.H."/>
            <person name="Cho S.R."/>
            <person name="Kim G.-H."/>
        </authorList>
    </citation>
    <scope>NUCLEOTIDE SEQUENCE</scope>
    <source>
        <strain evidence="2">BAW_Kor-Di-RS1</strain>
        <tissue evidence="2">Whole-body</tissue>
    </source>
</reference>